<evidence type="ECO:0000256" key="8">
    <source>
        <dbReference type="ARBA" id="ARBA00023136"/>
    </source>
</evidence>
<dbReference type="Pfam" id="PF18097">
    <property type="entry name" value="Vta1_C"/>
    <property type="match status" value="1"/>
</dbReference>
<keyword evidence="4" id="KW-0813">Transport</keyword>
<dbReference type="InterPro" id="IPR039431">
    <property type="entry name" value="Vta1/CALS_N"/>
</dbReference>
<evidence type="ECO:0000313" key="13">
    <source>
        <dbReference type="Proteomes" id="UP000780801"/>
    </source>
</evidence>
<keyword evidence="8" id="KW-0472">Membrane</keyword>
<dbReference type="OrthoDB" id="391137at2759"/>
<dbReference type="PANTHER" id="PTHR46009">
    <property type="entry name" value="VACUOLAR PROTEIN SORTING-ASSOCIATED PROTEIN VTA1 HOMOLOG"/>
    <property type="match status" value="1"/>
</dbReference>
<organism evidence="12 13">
    <name type="scientific">Lunasporangiospora selenospora</name>
    <dbReference type="NCBI Taxonomy" id="979761"/>
    <lineage>
        <taxon>Eukaryota</taxon>
        <taxon>Fungi</taxon>
        <taxon>Fungi incertae sedis</taxon>
        <taxon>Mucoromycota</taxon>
        <taxon>Mortierellomycotina</taxon>
        <taxon>Mortierellomycetes</taxon>
        <taxon>Mortierellales</taxon>
        <taxon>Mortierellaceae</taxon>
        <taxon>Lunasporangiospora</taxon>
    </lineage>
</organism>
<feature type="region of interest" description="Disordered" evidence="9">
    <location>
        <begin position="158"/>
        <end position="286"/>
    </location>
</feature>
<dbReference type="Gene3D" id="1.25.40.270">
    <property type="entry name" value="Vacuolar protein sorting-associated protein vta1"/>
    <property type="match status" value="1"/>
</dbReference>
<dbReference type="InterPro" id="IPR044538">
    <property type="entry name" value="Vta1-like"/>
</dbReference>
<keyword evidence="13" id="KW-1185">Reference proteome</keyword>
<feature type="compositionally biased region" description="Polar residues" evidence="9">
    <location>
        <begin position="222"/>
        <end position="245"/>
    </location>
</feature>
<evidence type="ECO:0000259" key="11">
    <source>
        <dbReference type="Pfam" id="PF18097"/>
    </source>
</evidence>
<evidence type="ECO:0000256" key="5">
    <source>
        <dbReference type="ARBA" id="ARBA00022490"/>
    </source>
</evidence>
<feature type="compositionally biased region" description="Polar residues" evidence="9">
    <location>
        <begin position="160"/>
        <end position="170"/>
    </location>
</feature>
<dbReference type="Pfam" id="PF04652">
    <property type="entry name" value="Vta1"/>
    <property type="match status" value="1"/>
</dbReference>
<dbReference type="InterPro" id="IPR023175">
    <property type="entry name" value="Vta1/CALS_N_sf"/>
</dbReference>
<sequence length="398" mass="42120">MSVPANYYAAKLAIQKASKDNRTFIDELLSLLEKQRKEIGENEAITSDLVGYAHVENFAIKIFSKADDEDRAGQGSQKTAKNYVAAANFLELLKVFGEIDSEVEEKIKYAKWRAAEIVKATREGRQPTPPPGTNQQTDGASLREGITLDEMAQSLDATLGATSPPTQNTLLPGFQPFPNSQPTSVGPATNVPSITQFPSPPLAPSNPGGGSVYNPMAPSPNPNTWGAPSGSPNMGQYNPTDFQPIQQPPPVSAFVQPTVSSPGPGSGNQPMQAPYSNPGLQPMDMGTTLPAAGGYGYGGNIYQPSPSVPSPAPVMPAVSPVQPVPLPYAQPAAFNSPSAPYQQPAQPMAYSPAPPPMVMDPAVSAQVQKHCKWTVSALTYDDVPTAIDNLEKALALLR</sequence>
<dbReference type="EMBL" id="JAABOA010005798">
    <property type="protein sequence ID" value="KAF9573468.1"/>
    <property type="molecule type" value="Genomic_DNA"/>
</dbReference>
<accession>A0A9P6FL83</accession>
<comment type="subcellular location">
    <subcellularLocation>
        <location evidence="2">Cytoplasm</location>
    </subcellularLocation>
    <subcellularLocation>
        <location evidence="1">Endosome membrane</location>
        <topology evidence="1">Peripheral membrane protein</topology>
    </subcellularLocation>
</comment>
<evidence type="ECO:0000256" key="9">
    <source>
        <dbReference type="SAM" id="MobiDB-lite"/>
    </source>
</evidence>
<keyword evidence="7" id="KW-0653">Protein transport</keyword>
<evidence type="ECO:0000256" key="3">
    <source>
        <dbReference type="ARBA" id="ARBA00007895"/>
    </source>
</evidence>
<feature type="compositionally biased region" description="Polar residues" evidence="9">
    <location>
        <begin position="177"/>
        <end position="197"/>
    </location>
</feature>
<evidence type="ECO:0000259" key="10">
    <source>
        <dbReference type="Pfam" id="PF04652"/>
    </source>
</evidence>
<dbReference type="InterPro" id="IPR041212">
    <property type="entry name" value="Vta1_C"/>
</dbReference>
<feature type="domain" description="Vta1 C-terminal" evidence="11">
    <location>
        <begin position="363"/>
        <end position="398"/>
    </location>
</feature>
<dbReference type="GO" id="GO:0005771">
    <property type="term" value="C:multivesicular body"/>
    <property type="evidence" value="ECO:0007669"/>
    <property type="project" value="TreeGrafter"/>
</dbReference>
<keyword evidence="6" id="KW-0967">Endosome</keyword>
<evidence type="ECO:0000313" key="12">
    <source>
        <dbReference type="EMBL" id="KAF9573468.1"/>
    </source>
</evidence>
<protein>
    <recommendedName>
        <fullName evidence="14">DUF605-domain-containing protein</fullName>
    </recommendedName>
</protein>
<dbReference type="GO" id="GO:0010008">
    <property type="term" value="C:endosome membrane"/>
    <property type="evidence" value="ECO:0007669"/>
    <property type="project" value="UniProtKB-SubCell"/>
</dbReference>
<feature type="compositionally biased region" description="Polar residues" evidence="9">
    <location>
        <begin position="255"/>
        <end position="279"/>
    </location>
</feature>
<dbReference type="Proteomes" id="UP000780801">
    <property type="component" value="Unassembled WGS sequence"/>
</dbReference>
<dbReference type="GO" id="GO:0015031">
    <property type="term" value="P:protein transport"/>
    <property type="evidence" value="ECO:0007669"/>
    <property type="project" value="UniProtKB-KW"/>
</dbReference>
<keyword evidence="5" id="KW-0963">Cytoplasm</keyword>
<evidence type="ECO:0000256" key="7">
    <source>
        <dbReference type="ARBA" id="ARBA00022927"/>
    </source>
</evidence>
<feature type="region of interest" description="Disordered" evidence="9">
    <location>
        <begin position="120"/>
        <end position="139"/>
    </location>
</feature>
<evidence type="ECO:0000256" key="1">
    <source>
        <dbReference type="ARBA" id="ARBA00004481"/>
    </source>
</evidence>
<comment type="caution">
    <text evidence="12">The sequence shown here is derived from an EMBL/GenBank/DDBJ whole genome shotgun (WGS) entry which is preliminary data.</text>
</comment>
<dbReference type="GO" id="GO:0032511">
    <property type="term" value="P:late endosome to vacuole transport via multivesicular body sorting pathway"/>
    <property type="evidence" value="ECO:0007669"/>
    <property type="project" value="InterPro"/>
</dbReference>
<evidence type="ECO:0000256" key="4">
    <source>
        <dbReference type="ARBA" id="ARBA00022448"/>
    </source>
</evidence>
<reference evidence="12" key="1">
    <citation type="journal article" date="2020" name="Fungal Divers.">
        <title>Resolving the Mortierellaceae phylogeny through synthesis of multi-gene phylogenetics and phylogenomics.</title>
        <authorList>
            <person name="Vandepol N."/>
            <person name="Liber J."/>
            <person name="Desiro A."/>
            <person name="Na H."/>
            <person name="Kennedy M."/>
            <person name="Barry K."/>
            <person name="Grigoriev I.V."/>
            <person name="Miller A.N."/>
            <person name="O'Donnell K."/>
            <person name="Stajich J.E."/>
            <person name="Bonito G."/>
        </authorList>
    </citation>
    <scope>NUCLEOTIDE SEQUENCE</scope>
    <source>
        <strain evidence="12">KOD1015</strain>
    </source>
</reference>
<name>A0A9P6FL83_9FUNG</name>
<feature type="domain" description="Vta1/callose synthase N-terminal" evidence="10">
    <location>
        <begin position="6"/>
        <end position="122"/>
    </location>
</feature>
<evidence type="ECO:0000256" key="2">
    <source>
        <dbReference type="ARBA" id="ARBA00004496"/>
    </source>
</evidence>
<evidence type="ECO:0008006" key="14">
    <source>
        <dbReference type="Google" id="ProtNLM"/>
    </source>
</evidence>
<comment type="similarity">
    <text evidence="3">Belongs to the VTA1 family.</text>
</comment>
<dbReference type="AlphaFoldDB" id="A0A9P6FL83"/>
<evidence type="ECO:0000256" key="6">
    <source>
        <dbReference type="ARBA" id="ARBA00022753"/>
    </source>
</evidence>
<gene>
    <name evidence="12" type="ORF">BGW38_008422</name>
</gene>
<feature type="non-terminal residue" evidence="12">
    <location>
        <position position="398"/>
    </location>
</feature>
<dbReference type="PANTHER" id="PTHR46009:SF1">
    <property type="entry name" value="VACUOLAR PROTEIN SORTING-ASSOCIATED PROTEIN VTA1 HOMOLOG"/>
    <property type="match status" value="1"/>
</dbReference>
<proteinExistence type="inferred from homology"/>
<dbReference type="Gene3D" id="1.20.5.420">
    <property type="entry name" value="Immunoglobulin FC, subunit C"/>
    <property type="match status" value="1"/>
</dbReference>